<accession>A0A2M7G1E4</accession>
<dbReference type="InterPro" id="IPR011075">
    <property type="entry name" value="TetR_C"/>
</dbReference>
<dbReference type="EMBL" id="PFFQ01000051">
    <property type="protein sequence ID" value="PIW15542.1"/>
    <property type="molecule type" value="Genomic_DNA"/>
</dbReference>
<dbReference type="PANTHER" id="PTHR30055">
    <property type="entry name" value="HTH-TYPE TRANSCRIPTIONAL REGULATOR RUTR"/>
    <property type="match status" value="1"/>
</dbReference>
<dbReference type="Pfam" id="PF00440">
    <property type="entry name" value="TetR_N"/>
    <property type="match status" value="1"/>
</dbReference>
<dbReference type="InterPro" id="IPR009057">
    <property type="entry name" value="Homeodomain-like_sf"/>
</dbReference>
<keyword evidence="1" id="KW-0805">Transcription regulation</keyword>
<evidence type="ECO:0000313" key="7">
    <source>
        <dbReference type="EMBL" id="PIW15542.1"/>
    </source>
</evidence>
<dbReference type="InterPro" id="IPR050109">
    <property type="entry name" value="HTH-type_TetR-like_transc_reg"/>
</dbReference>
<evidence type="ECO:0000256" key="5">
    <source>
        <dbReference type="SAM" id="MobiDB-lite"/>
    </source>
</evidence>
<dbReference type="SUPFAM" id="SSF46689">
    <property type="entry name" value="Homeodomain-like"/>
    <property type="match status" value="1"/>
</dbReference>
<dbReference type="GO" id="GO:0003700">
    <property type="term" value="F:DNA-binding transcription factor activity"/>
    <property type="evidence" value="ECO:0007669"/>
    <property type="project" value="TreeGrafter"/>
</dbReference>
<dbReference type="Gene3D" id="1.10.357.10">
    <property type="entry name" value="Tetracycline Repressor, domain 2"/>
    <property type="match status" value="1"/>
</dbReference>
<dbReference type="SUPFAM" id="SSF48498">
    <property type="entry name" value="Tetracyclin repressor-like, C-terminal domain"/>
    <property type="match status" value="1"/>
</dbReference>
<protein>
    <submittedName>
        <fullName evidence="7">TetR family transcriptional regulator</fullName>
    </submittedName>
</protein>
<proteinExistence type="predicted"/>
<dbReference type="Pfam" id="PF16859">
    <property type="entry name" value="TetR_C_11"/>
    <property type="match status" value="1"/>
</dbReference>
<evidence type="ECO:0000256" key="2">
    <source>
        <dbReference type="ARBA" id="ARBA00023125"/>
    </source>
</evidence>
<dbReference type="PANTHER" id="PTHR30055:SF148">
    <property type="entry name" value="TETR-FAMILY TRANSCRIPTIONAL REGULATOR"/>
    <property type="match status" value="1"/>
</dbReference>
<keyword evidence="2 4" id="KW-0238">DNA-binding</keyword>
<feature type="region of interest" description="Disordered" evidence="5">
    <location>
        <begin position="1"/>
        <end position="25"/>
    </location>
</feature>
<evidence type="ECO:0000259" key="6">
    <source>
        <dbReference type="PROSITE" id="PS50977"/>
    </source>
</evidence>
<dbReference type="PRINTS" id="PR00455">
    <property type="entry name" value="HTHTETR"/>
</dbReference>
<dbReference type="InterPro" id="IPR001647">
    <property type="entry name" value="HTH_TetR"/>
</dbReference>
<evidence type="ECO:0000313" key="8">
    <source>
        <dbReference type="Proteomes" id="UP000231019"/>
    </source>
</evidence>
<dbReference type="GO" id="GO:0000976">
    <property type="term" value="F:transcription cis-regulatory region binding"/>
    <property type="evidence" value="ECO:0007669"/>
    <property type="project" value="TreeGrafter"/>
</dbReference>
<evidence type="ECO:0000256" key="4">
    <source>
        <dbReference type="PROSITE-ProRule" id="PRU00335"/>
    </source>
</evidence>
<sequence length="217" mass="24066">MNTMPLKGTQMSEKQKAKPKASLGRKRDKDLDVRIIEATVEILAELGFDSMTMDTVAAKAGSSKSTLYRRWPSKAELVRDTLIWMSRHSVELNHLPDTGSLREDLLALLKPYSSEFSERKLQVLAKLGSFFSEHGQVAKEATTGIFEPWTELNRTLMQRAIARGELPAHADIETACQVIIAMTSYCSVTQGQAFGRAEYATLLDNLLLPGLQHSPAS</sequence>
<evidence type="ECO:0000256" key="3">
    <source>
        <dbReference type="ARBA" id="ARBA00023163"/>
    </source>
</evidence>
<dbReference type="Proteomes" id="UP000231019">
    <property type="component" value="Unassembled WGS sequence"/>
</dbReference>
<dbReference type="Gene3D" id="1.10.10.60">
    <property type="entry name" value="Homeodomain-like"/>
    <property type="match status" value="1"/>
</dbReference>
<name>A0A2M7G1E4_9BACT</name>
<dbReference type="PROSITE" id="PS50977">
    <property type="entry name" value="HTH_TETR_2"/>
    <property type="match status" value="1"/>
</dbReference>
<dbReference type="InterPro" id="IPR036271">
    <property type="entry name" value="Tet_transcr_reg_TetR-rel_C_sf"/>
</dbReference>
<organism evidence="7 8">
    <name type="scientific">bacterium (Candidatus Blackallbacteria) CG17_big_fil_post_rev_8_21_14_2_50_48_46</name>
    <dbReference type="NCBI Taxonomy" id="2014261"/>
    <lineage>
        <taxon>Bacteria</taxon>
        <taxon>Candidatus Blackallbacteria</taxon>
    </lineage>
</organism>
<evidence type="ECO:0000256" key="1">
    <source>
        <dbReference type="ARBA" id="ARBA00023015"/>
    </source>
</evidence>
<dbReference type="AlphaFoldDB" id="A0A2M7G1E4"/>
<feature type="DNA-binding region" description="H-T-H motif" evidence="4">
    <location>
        <begin position="52"/>
        <end position="71"/>
    </location>
</feature>
<gene>
    <name evidence="7" type="ORF">COW36_16835</name>
</gene>
<comment type="caution">
    <text evidence="7">The sequence shown here is derived from an EMBL/GenBank/DDBJ whole genome shotgun (WGS) entry which is preliminary data.</text>
</comment>
<feature type="domain" description="HTH tetR-type" evidence="6">
    <location>
        <begin position="29"/>
        <end position="89"/>
    </location>
</feature>
<keyword evidence="3" id="KW-0804">Transcription</keyword>
<reference evidence="7 8" key="1">
    <citation type="submission" date="2017-09" db="EMBL/GenBank/DDBJ databases">
        <title>Depth-based differentiation of microbial function through sediment-hosted aquifers and enrichment of novel symbionts in the deep terrestrial subsurface.</title>
        <authorList>
            <person name="Probst A.J."/>
            <person name="Ladd B."/>
            <person name="Jarett J.K."/>
            <person name="Geller-Mcgrath D.E."/>
            <person name="Sieber C.M."/>
            <person name="Emerson J.B."/>
            <person name="Anantharaman K."/>
            <person name="Thomas B.C."/>
            <person name="Malmstrom R."/>
            <person name="Stieglmeier M."/>
            <person name="Klingl A."/>
            <person name="Woyke T."/>
            <person name="Ryan C.M."/>
            <person name="Banfield J.F."/>
        </authorList>
    </citation>
    <scope>NUCLEOTIDE SEQUENCE [LARGE SCALE GENOMIC DNA]</scope>
    <source>
        <strain evidence="7">CG17_big_fil_post_rev_8_21_14_2_50_48_46</strain>
    </source>
</reference>